<proteinExistence type="predicted"/>
<dbReference type="AlphaFoldDB" id="A0A0A9EHR5"/>
<organism evidence="1">
    <name type="scientific">Arundo donax</name>
    <name type="common">Giant reed</name>
    <name type="synonym">Donax arundinaceus</name>
    <dbReference type="NCBI Taxonomy" id="35708"/>
    <lineage>
        <taxon>Eukaryota</taxon>
        <taxon>Viridiplantae</taxon>
        <taxon>Streptophyta</taxon>
        <taxon>Embryophyta</taxon>
        <taxon>Tracheophyta</taxon>
        <taxon>Spermatophyta</taxon>
        <taxon>Magnoliopsida</taxon>
        <taxon>Liliopsida</taxon>
        <taxon>Poales</taxon>
        <taxon>Poaceae</taxon>
        <taxon>PACMAD clade</taxon>
        <taxon>Arundinoideae</taxon>
        <taxon>Arundineae</taxon>
        <taxon>Arundo</taxon>
    </lineage>
</organism>
<protein>
    <submittedName>
        <fullName evidence="1">Uncharacterized protein</fullName>
    </submittedName>
</protein>
<sequence>MCTAASCAVAAGVACSGSAAMAAVAAAAERKRRIRRWLRGDLVFIAVGSEAGPRVYSRRLGGGGGGSCEL</sequence>
<reference evidence="1" key="2">
    <citation type="journal article" date="2015" name="Data Brief">
        <title>Shoot transcriptome of the giant reed, Arundo donax.</title>
        <authorList>
            <person name="Barrero R.A."/>
            <person name="Guerrero F.D."/>
            <person name="Moolhuijzen P."/>
            <person name="Goolsby J.A."/>
            <person name="Tidwell J."/>
            <person name="Bellgard S.E."/>
            <person name="Bellgard M.I."/>
        </authorList>
    </citation>
    <scope>NUCLEOTIDE SEQUENCE</scope>
    <source>
        <tissue evidence="1">Shoot tissue taken approximately 20 cm above the soil surface</tissue>
    </source>
</reference>
<dbReference type="EMBL" id="GBRH01197601">
    <property type="protein sequence ID" value="JAE00295.1"/>
    <property type="molecule type" value="Transcribed_RNA"/>
</dbReference>
<name>A0A0A9EHR5_ARUDO</name>
<evidence type="ECO:0000313" key="1">
    <source>
        <dbReference type="EMBL" id="JAE00295.1"/>
    </source>
</evidence>
<accession>A0A0A9EHR5</accession>
<reference evidence="1" key="1">
    <citation type="submission" date="2014-09" db="EMBL/GenBank/DDBJ databases">
        <authorList>
            <person name="Magalhaes I.L.F."/>
            <person name="Oliveira U."/>
            <person name="Santos F.R."/>
            <person name="Vidigal T.H.D.A."/>
            <person name="Brescovit A.D."/>
            <person name="Santos A.J."/>
        </authorList>
    </citation>
    <scope>NUCLEOTIDE SEQUENCE</scope>
    <source>
        <tissue evidence="1">Shoot tissue taken approximately 20 cm above the soil surface</tissue>
    </source>
</reference>